<evidence type="ECO:0000256" key="1">
    <source>
        <dbReference type="ARBA" id="ARBA00008668"/>
    </source>
</evidence>
<dbReference type="InterPro" id="IPR037459">
    <property type="entry name" value="RhgT-like"/>
</dbReference>
<dbReference type="Gene3D" id="3.40.50.1110">
    <property type="entry name" value="SGNH hydrolase"/>
    <property type="match status" value="2"/>
</dbReference>
<keyword evidence="5" id="KW-1185">Reference proteome</keyword>
<dbReference type="SUPFAM" id="SSF52266">
    <property type="entry name" value="SGNH hydrolase"/>
    <property type="match status" value="2"/>
</dbReference>
<dbReference type="CDD" id="cd01821">
    <property type="entry name" value="Rhamnogalacturan_acetylesterase_like"/>
    <property type="match status" value="2"/>
</dbReference>
<dbReference type="PANTHER" id="PTHR43695:SF1">
    <property type="entry name" value="RHAMNOGALACTURONAN ACETYLESTERASE"/>
    <property type="match status" value="1"/>
</dbReference>
<dbReference type="InterPro" id="IPR036514">
    <property type="entry name" value="SGNH_hydro_sf"/>
</dbReference>
<name>A0ABV8JNN1_9FLAO</name>
<dbReference type="InterPro" id="IPR013830">
    <property type="entry name" value="SGNH_hydro"/>
</dbReference>
<dbReference type="RefSeq" id="WP_192460335.1">
    <property type="nucleotide sequence ID" value="NZ_JACYFJ010000001.1"/>
</dbReference>
<evidence type="ECO:0000313" key="5">
    <source>
        <dbReference type="Proteomes" id="UP001595814"/>
    </source>
</evidence>
<evidence type="ECO:0000259" key="3">
    <source>
        <dbReference type="Pfam" id="PF13472"/>
    </source>
</evidence>
<reference evidence="5" key="1">
    <citation type="journal article" date="2019" name="Int. J. Syst. Evol. Microbiol.">
        <title>The Global Catalogue of Microorganisms (GCM) 10K type strain sequencing project: providing services to taxonomists for standard genome sequencing and annotation.</title>
        <authorList>
            <consortium name="The Broad Institute Genomics Platform"/>
            <consortium name="The Broad Institute Genome Sequencing Center for Infectious Disease"/>
            <person name="Wu L."/>
            <person name="Ma J."/>
        </authorList>
    </citation>
    <scope>NUCLEOTIDE SEQUENCE [LARGE SCALE GENOMIC DNA]</scope>
    <source>
        <strain evidence="5">CECT 7477</strain>
    </source>
</reference>
<feature type="domain" description="SGNH hydrolase-type esterase" evidence="3">
    <location>
        <begin position="276"/>
        <end position="457"/>
    </location>
</feature>
<dbReference type="Pfam" id="PF13472">
    <property type="entry name" value="Lipase_GDSL_2"/>
    <property type="match status" value="2"/>
</dbReference>
<dbReference type="PROSITE" id="PS51257">
    <property type="entry name" value="PROKAR_LIPOPROTEIN"/>
    <property type="match status" value="1"/>
</dbReference>
<evidence type="ECO:0000256" key="2">
    <source>
        <dbReference type="ARBA" id="ARBA00022801"/>
    </source>
</evidence>
<comment type="similarity">
    <text evidence="1">Belongs to the 'GDSL' lipolytic enzyme family.</text>
</comment>
<protein>
    <submittedName>
        <fullName evidence="4">Rhamnogalacturonan acetylesterase</fullName>
    </submittedName>
</protein>
<comment type="caution">
    <text evidence="4">The sequence shown here is derived from an EMBL/GenBank/DDBJ whole genome shotgun (WGS) entry which is preliminary data.</text>
</comment>
<dbReference type="Proteomes" id="UP001595814">
    <property type="component" value="Unassembled WGS sequence"/>
</dbReference>
<organism evidence="4 5">
    <name type="scientific">Euzebyella saccharophila</name>
    <dbReference type="NCBI Taxonomy" id="679664"/>
    <lineage>
        <taxon>Bacteria</taxon>
        <taxon>Pseudomonadati</taxon>
        <taxon>Bacteroidota</taxon>
        <taxon>Flavobacteriia</taxon>
        <taxon>Flavobacteriales</taxon>
        <taxon>Flavobacteriaceae</taxon>
        <taxon>Euzebyella</taxon>
    </lineage>
</organism>
<proteinExistence type="inferred from homology"/>
<feature type="domain" description="SGNH hydrolase-type esterase" evidence="3">
    <location>
        <begin position="32"/>
        <end position="210"/>
    </location>
</feature>
<dbReference type="EMBL" id="JBHSAW010000004">
    <property type="protein sequence ID" value="MFC4096045.1"/>
    <property type="molecule type" value="Genomic_DNA"/>
</dbReference>
<accession>A0ABV8JNN1</accession>
<keyword evidence="2" id="KW-0378">Hydrolase</keyword>
<sequence length="502" mass="56316">MRIRIPLIIAIIGLTTISCTTNSSRKPVLYTVGDSTVKNGQGDGAGGLWGWGDFIHQFVDTTKITVKNHALGGTSSRTFQKLGLWDSVYQNLNKGDFVLIQFGHNDDGPINDNFRARGTIKGIGDESEVIDNMLTGERETVHTYGWYIRKIIKNAHKKGAIPLVISPIPRNKWTNKQVDRNNESYGLWAEQVALEERATFIDLNEVMASKMEDIGQIGVTGNYFYERDPTHTSARGAVLAASLIVNEVRNHENDLSDFLIDYPQIKLPKKKNLFLVGDSTMADNNNENAVGWGVPFAKYIDTTRLNIFNRALGGRSSRTFINEGHWDKVLDELQPKDYVLIQFGHNDAGAVDKEKYRGSLDGTGFETLQIIKGDTVQETVHTFGQNIRQMVLQAKEKRAQPILLSLTPRNEWPNGEVEQRKDTYIKWTQEVAESEKVPFINLSNKIAAFYEEVGRDSVAAFFPKDHTHTNIHGASLNAKIAAESLKAQKQSAIRDYITVTEF</sequence>
<gene>
    <name evidence="4" type="ORF">ACFOUT_09170</name>
</gene>
<evidence type="ECO:0000313" key="4">
    <source>
        <dbReference type="EMBL" id="MFC4096045.1"/>
    </source>
</evidence>
<dbReference type="PANTHER" id="PTHR43695">
    <property type="entry name" value="PUTATIVE (AFU_ORTHOLOGUE AFUA_2G17250)-RELATED"/>
    <property type="match status" value="1"/>
</dbReference>